<accession>A0ACD0NXZ5</accession>
<evidence type="ECO:0000313" key="1">
    <source>
        <dbReference type="EMBL" id="PWN50631.1"/>
    </source>
</evidence>
<dbReference type="EMBL" id="KZ819913">
    <property type="protein sequence ID" value="PWN50631.1"/>
    <property type="molecule type" value="Genomic_DNA"/>
</dbReference>
<organism evidence="1 2">
    <name type="scientific">Violaceomyces palustris</name>
    <dbReference type="NCBI Taxonomy" id="1673888"/>
    <lineage>
        <taxon>Eukaryota</taxon>
        <taxon>Fungi</taxon>
        <taxon>Dikarya</taxon>
        <taxon>Basidiomycota</taxon>
        <taxon>Ustilaginomycotina</taxon>
        <taxon>Ustilaginomycetes</taxon>
        <taxon>Violaceomycetales</taxon>
        <taxon>Violaceomycetaceae</taxon>
        <taxon>Violaceomyces</taxon>
    </lineage>
</organism>
<sequence>MAAVAQPPLPSSSSNSSLLSRLRRAGNSPSSPTKKFSLSTRRNASSPELSPASAFKRPNVEVIDQDFLACPDGKGGSVPAKSSRSSHKGGSLRSRIGFGKSHSAKDAPPVPSLPPSLSLDLFSGKAVIEKSSISNHPYVGLPSSDSNQKPFSKKSKGSRKAGSAAGLTLQLQQQQQQGQHQARTPAAALAAEANASFAKAEEIQAKSTSEQRKRMMDALNNARLDVTMMLDLLRICGSQIRSRGLETLGLFRAFRVSESSARLEQLLQLFLIWKEPAIYTSAFPNVLPEDVMDRLSHPTSSSSFDIPAPAVTSDQARRELLTQVNYANIHDVVSLLKWGLRHLRLRASDFDSGDPLTWYRVFVQAERENGYPKDAFRTLLLPRLPEPTAALMDEMFGLMSNVAAYHTSNHMPASLICKILGFWLFGRIGVGHPPPTLDQVRSAFEHSSLIAEHLLLAHIRSQSVRTHMMPTRLSELVHSYPFFESGGASTPRLEPAFSTKPMPALKVVVKSENVVASPSKPRAPSVTLSSALDAAAAKDVEGGNGELWGRVIEQLGANSDLSTKGEELLIDEHSRILQLVDRELLKRSQDEAKDNEKDLSPRSASSSVFSSTTLASMTDAWGQAFPTSPGVKAYPSRSRRRSLSVNDGVRLPHSHNLEPLSEDISKGDDRGVRKPPSGVASDSDAKKRESADWRAFSKGGFSSSSDLATGLALDKIELHPVEKVETLPTHSKKDQNKRPSMGSLRRKGKSNLGTWSENGNGGWVSSPPPDPIHTVTKVEMISIDPSLSTLWQDTLLDQSLSCNLPPFVLVQLSEEVSNRSGLDKHLREGSADDRQAPPSLLPPHMNTSLLSSRLSHPWLLVDEIVIPPLPPTPPFGGDSASLSDKKSIFAPSIFAPSIRSVKGGLRRMSTFVREASGRKERRSATDEGLPPPLPSPPLRP</sequence>
<protein>
    <submittedName>
        <fullName evidence="1">Uncharacterized protein</fullName>
    </submittedName>
</protein>
<gene>
    <name evidence="1" type="ORF">IE53DRAFT_362227</name>
</gene>
<evidence type="ECO:0000313" key="2">
    <source>
        <dbReference type="Proteomes" id="UP000245626"/>
    </source>
</evidence>
<reference evidence="1 2" key="1">
    <citation type="journal article" date="2018" name="Mol. Biol. Evol.">
        <title>Broad Genomic Sampling Reveals a Smut Pathogenic Ancestry of the Fungal Clade Ustilaginomycotina.</title>
        <authorList>
            <person name="Kijpornyongpan T."/>
            <person name="Mondo S.J."/>
            <person name="Barry K."/>
            <person name="Sandor L."/>
            <person name="Lee J."/>
            <person name="Lipzen A."/>
            <person name="Pangilinan J."/>
            <person name="LaButti K."/>
            <person name="Hainaut M."/>
            <person name="Henrissat B."/>
            <person name="Grigoriev I.V."/>
            <person name="Spatafora J.W."/>
            <person name="Aime M.C."/>
        </authorList>
    </citation>
    <scope>NUCLEOTIDE SEQUENCE [LARGE SCALE GENOMIC DNA]</scope>
    <source>
        <strain evidence="1 2">SA 807</strain>
    </source>
</reference>
<keyword evidence="2" id="KW-1185">Reference proteome</keyword>
<proteinExistence type="predicted"/>
<name>A0ACD0NXZ5_9BASI</name>
<dbReference type="Proteomes" id="UP000245626">
    <property type="component" value="Unassembled WGS sequence"/>
</dbReference>